<gene>
    <name evidence="1" type="ORF">GC106_63810</name>
</gene>
<organism evidence="1 2">
    <name type="scientific">Kibdelosporangium persicum</name>
    <dbReference type="NCBI Taxonomy" id="2698649"/>
    <lineage>
        <taxon>Bacteria</taxon>
        <taxon>Bacillati</taxon>
        <taxon>Actinomycetota</taxon>
        <taxon>Actinomycetes</taxon>
        <taxon>Pseudonocardiales</taxon>
        <taxon>Pseudonocardiaceae</taxon>
        <taxon>Kibdelosporangium</taxon>
    </lineage>
</organism>
<evidence type="ECO:0000313" key="1">
    <source>
        <dbReference type="EMBL" id="NRN69125.1"/>
    </source>
</evidence>
<evidence type="ECO:0008006" key="3">
    <source>
        <dbReference type="Google" id="ProtNLM"/>
    </source>
</evidence>
<dbReference type="InterPro" id="IPR011200">
    <property type="entry name" value="UCP012608"/>
</dbReference>
<dbReference type="EMBL" id="JAAATY010000024">
    <property type="protein sequence ID" value="NRN69125.1"/>
    <property type="molecule type" value="Genomic_DNA"/>
</dbReference>
<dbReference type="Proteomes" id="UP000763557">
    <property type="component" value="Unassembled WGS sequence"/>
</dbReference>
<keyword evidence="2" id="KW-1185">Reference proteome</keyword>
<name>A0ABX2FE12_9PSEU</name>
<accession>A0ABX2FE12</accession>
<protein>
    <recommendedName>
        <fullName evidence="3">DUF2332 domain-containing protein</fullName>
    </recommendedName>
</protein>
<dbReference type="Pfam" id="PF10094">
    <property type="entry name" value="DUF2332"/>
    <property type="match status" value="1"/>
</dbReference>
<evidence type="ECO:0000313" key="2">
    <source>
        <dbReference type="Proteomes" id="UP000763557"/>
    </source>
</evidence>
<comment type="caution">
    <text evidence="1">The sequence shown here is derived from an EMBL/GenBank/DDBJ whole genome shotgun (WGS) entry which is preliminary data.</text>
</comment>
<sequence>MASLEMAKARLTNFAVNEAAGISPLYELLATHAKDDDEVAALLAAAPENFAHGTLFFAAAQRLVQAEPWIELANYYLTMGGSFGPDERVWPLFREFVLERADKMRELISTRTTQTNEVRRAAPLFPAIAQAAKEAKGPIGLLEVGTSAGLLLGVDRYGFRYQTEAGEQINAGPAKTPLVLTCAVSGRPLPRLPKKLAVGAKVGLDRRPIDLRDEEELAWLEACVWADQPERSRRLRVAAEMQEKDRPTLVTGDAVDGLATAAAQVPAELPLVVLTSHVLPYMSDQRRQEFVAAVADLAAGRPLWWVSQEHYLAAMAYLVPGRKDFEDGSGEIRGVLGLVRWESGKPDVRLLGRTGPHGQTLMWL</sequence>
<reference evidence="1 2" key="1">
    <citation type="submission" date="2020-01" db="EMBL/GenBank/DDBJ databases">
        <title>Kibdelosporangium persica a novel Actinomycetes from a hot desert in Iran.</title>
        <authorList>
            <person name="Safaei N."/>
            <person name="Zaburannyi N."/>
            <person name="Mueller R."/>
            <person name="Wink J."/>
        </authorList>
    </citation>
    <scope>NUCLEOTIDE SEQUENCE [LARGE SCALE GENOMIC DNA]</scope>
    <source>
        <strain evidence="1 2">4NS15</strain>
    </source>
</reference>
<proteinExistence type="predicted"/>